<protein>
    <submittedName>
        <fullName evidence="2">Uncharacterized protein</fullName>
    </submittedName>
</protein>
<dbReference type="RefSeq" id="WP_014133010.1">
    <property type="nucleotide sequence ID" value="NC_016078.1"/>
</dbReference>
<reference evidence="2 3" key="1">
    <citation type="journal article" date="2012" name="J. Bacteriol.">
        <title>Complete genome sequence of Pelagibacterium halotolerans B2T.</title>
        <authorList>
            <person name="Huo Y.Y."/>
            <person name="Cheng H."/>
            <person name="Han X.F."/>
            <person name="Jiang X.W."/>
            <person name="Sun C."/>
            <person name="Zhang X.Q."/>
            <person name="Zhu X.F."/>
            <person name="Liu Y.F."/>
            <person name="Li P.F."/>
            <person name="Ni P.X."/>
            <person name="Wu M."/>
        </authorList>
    </citation>
    <scope>NUCLEOTIDE SEQUENCE [LARGE SCALE GENOMIC DNA]</scope>
    <source>
        <strain evidence="3">DSM 22347 / JCM 15775 / CGMCC 1.7692 / B2</strain>
    </source>
</reference>
<organism evidence="2 3">
    <name type="scientific">Pelagibacterium halotolerans (strain DSM 22347 / JCM 15775 / CGMCC 1.7692 / B2)</name>
    <dbReference type="NCBI Taxonomy" id="1082931"/>
    <lineage>
        <taxon>Bacteria</taxon>
        <taxon>Pseudomonadati</taxon>
        <taxon>Pseudomonadota</taxon>
        <taxon>Alphaproteobacteria</taxon>
        <taxon>Hyphomicrobiales</taxon>
        <taxon>Devosiaceae</taxon>
        <taxon>Pelagibacterium</taxon>
    </lineage>
</organism>
<dbReference type="AlphaFoldDB" id="G4RDV4"/>
<evidence type="ECO:0000313" key="3">
    <source>
        <dbReference type="Proteomes" id="UP000008850"/>
    </source>
</evidence>
<proteinExistence type="predicted"/>
<accession>G4RDV4</accession>
<dbReference type="KEGG" id="phl:KKY_3884"/>
<dbReference type="Proteomes" id="UP000008850">
    <property type="component" value="Chromosome"/>
</dbReference>
<dbReference type="HOGENOM" id="CLU_660307_0_0_5"/>
<dbReference type="eggNOG" id="ENOG5033Q1K">
    <property type="taxonomic scope" value="Bacteria"/>
</dbReference>
<name>G4RDV4_PELHB</name>
<evidence type="ECO:0000313" key="2">
    <source>
        <dbReference type="EMBL" id="AEQ53866.1"/>
    </source>
</evidence>
<sequence length="416" mass="43451">MAIFSSTGASAPHKSLSVTFPSEGSPLVNGLVQHALISPSTQVQILSVVDATGSATLGDIVIELPDHPDPVGAVLLMVDAGILTAEVAGVIDAFTLVRRSGPRNPIDGEPHDDGPEASMSSVDISSSIGGEPGIEAVNMNPFSAAVFVGAGDQRRDFARLEAVRRPGIYVLMNDIWAYVGTGADVGARVANGRQPIVSVDTVVAIVDANCALTADDAKALERIMWSRLAGSGERRLINGVPDGYEIDPERYNILDAMVAQACLALRHRGILFTQGSMRSVLSGPRAEPQRMGSVRPFNAAPDGEVFEMNFGAGLVALAAKQADDLWVLLRGSDIRMVSAASASASVGYLRSAWLHSGLLTLAPDGKSYTVMRDLVFGSGSAAAQFCCGSKGRGLAGWQPIDPDGGYDPDTPVLIVS</sequence>
<keyword evidence="3" id="KW-1185">Reference proteome</keyword>
<dbReference type="STRING" id="1082931.KKY_3884"/>
<gene>
    <name evidence="2" type="ordered locus">KKY_3884</name>
</gene>
<dbReference type="EMBL" id="CP003075">
    <property type="protein sequence ID" value="AEQ53866.1"/>
    <property type="molecule type" value="Genomic_DNA"/>
</dbReference>
<evidence type="ECO:0000256" key="1">
    <source>
        <dbReference type="SAM" id="MobiDB-lite"/>
    </source>
</evidence>
<feature type="region of interest" description="Disordered" evidence="1">
    <location>
        <begin position="101"/>
        <end position="125"/>
    </location>
</feature>